<dbReference type="EMBL" id="JAIQDJ010000002">
    <property type="protein sequence ID" value="MBZ4186009.1"/>
    <property type="molecule type" value="Genomic_DNA"/>
</dbReference>
<evidence type="ECO:0000259" key="3">
    <source>
        <dbReference type="Pfam" id="PF08212"/>
    </source>
</evidence>
<dbReference type="InterPro" id="IPR012674">
    <property type="entry name" value="Calycin"/>
</dbReference>
<evidence type="ECO:0000256" key="2">
    <source>
        <dbReference type="PIRNR" id="PIRNR036893"/>
    </source>
</evidence>
<keyword evidence="2" id="KW-0732">Signal</keyword>
<evidence type="ECO:0000256" key="1">
    <source>
        <dbReference type="ARBA" id="ARBA00006889"/>
    </source>
</evidence>
<dbReference type="SUPFAM" id="SSF50814">
    <property type="entry name" value="Lipocalins"/>
    <property type="match status" value="1"/>
</dbReference>
<comment type="caution">
    <text evidence="4">The sequence shown here is derived from an EMBL/GenBank/DDBJ whole genome shotgun (WGS) entry which is preliminary data.</text>
</comment>
<dbReference type="PROSITE" id="PS51257">
    <property type="entry name" value="PROKAR_LIPOPROTEIN"/>
    <property type="match status" value="1"/>
</dbReference>
<keyword evidence="5" id="KW-1185">Reference proteome</keyword>
<reference evidence="4" key="1">
    <citation type="submission" date="2021-09" db="EMBL/GenBank/DDBJ databases">
        <authorList>
            <person name="Wu T."/>
            <person name="Guo S.Z."/>
        </authorList>
    </citation>
    <scope>NUCLEOTIDE SEQUENCE</scope>
    <source>
        <strain evidence="4">RSS-23</strain>
    </source>
</reference>
<keyword evidence="2" id="KW-0998">Cell outer membrane</keyword>
<comment type="subunit">
    <text evidence="2">Homodimer.</text>
</comment>
<dbReference type="PROSITE" id="PS00213">
    <property type="entry name" value="LIPOCALIN"/>
    <property type="match status" value="1"/>
</dbReference>
<keyword evidence="2" id="KW-0449">Lipoprotein</keyword>
<comment type="subcellular location">
    <subcellularLocation>
        <location evidence="2">Cell outer membrane</location>
    </subcellularLocation>
</comment>
<dbReference type="PRINTS" id="PR01171">
    <property type="entry name" value="BCTLIPOCALIN"/>
</dbReference>
<dbReference type="Pfam" id="PF08212">
    <property type="entry name" value="Lipocalin_2"/>
    <property type="match status" value="1"/>
</dbReference>
<dbReference type="Proteomes" id="UP001430290">
    <property type="component" value="Unassembled WGS sequence"/>
</dbReference>
<comment type="function">
    <text evidence="2">Involved in the storage or transport of lipids necessary for membrane maintenance under stressful conditions. Displays a binding preference for lysophospholipids.</text>
</comment>
<dbReference type="InterPro" id="IPR002446">
    <property type="entry name" value="Lipocalin_bac"/>
</dbReference>
<dbReference type="CDD" id="cd19438">
    <property type="entry name" value="lipocalin_Blc-like"/>
    <property type="match status" value="1"/>
</dbReference>
<dbReference type="InterPro" id="IPR022271">
    <property type="entry name" value="Lipocalin_ApoD"/>
</dbReference>
<gene>
    <name evidence="4" type="ORF">K7B09_06650</name>
</gene>
<keyword evidence="2" id="KW-0472">Membrane</keyword>
<dbReference type="InterPro" id="IPR000566">
    <property type="entry name" value="Lipocln_cytosolic_FA-bd_dom"/>
</dbReference>
<comment type="similarity">
    <text evidence="1 2">Belongs to the calycin superfamily. Lipocalin family.</text>
</comment>
<evidence type="ECO:0000313" key="5">
    <source>
        <dbReference type="Proteomes" id="UP001430290"/>
    </source>
</evidence>
<dbReference type="Gene3D" id="2.40.128.20">
    <property type="match status" value="1"/>
</dbReference>
<dbReference type="PIRSF" id="PIRSF036893">
    <property type="entry name" value="Lipocalin_ApoD"/>
    <property type="match status" value="1"/>
</dbReference>
<feature type="signal peptide" evidence="2">
    <location>
        <begin position="1"/>
        <end position="23"/>
    </location>
</feature>
<proteinExistence type="inferred from homology"/>
<keyword evidence="2" id="KW-0446">Lipid-binding</keyword>
<organism evidence="4 5">
    <name type="scientific">Thermomonas beijingensis</name>
    <dbReference type="NCBI Taxonomy" id="2872701"/>
    <lineage>
        <taxon>Bacteria</taxon>
        <taxon>Pseudomonadati</taxon>
        <taxon>Pseudomonadota</taxon>
        <taxon>Gammaproteobacteria</taxon>
        <taxon>Lysobacterales</taxon>
        <taxon>Lysobacteraceae</taxon>
        <taxon>Thermomonas</taxon>
    </lineage>
</organism>
<protein>
    <recommendedName>
        <fullName evidence="2">Outer membrane lipoprotein Blc</fullName>
    </recommendedName>
</protein>
<dbReference type="InterPro" id="IPR022272">
    <property type="entry name" value="Lipocalin_CS"/>
</dbReference>
<sequence>MRSLVASALPLLLTLLLTGCAEARPPIPTVQNVDLQRFMGRWYVIGILPTRLERGNHNPVETYQLDSKGNVCTWYRYRPDAANAPVKLLQSTGLVVPGTGNAEWKIRFFGLFKAQYKVGWLAEDYSQVMIVRDARDYLWYMARTPSVSESDYQAMLVRAGALGYDASRIERVPQHWPETDVGKDTFQGACK</sequence>
<dbReference type="InterPro" id="IPR047202">
    <property type="entry name" value="Lipocalin_Blc-like_dom"/>
</dbReference>
<evidence type="ECO:0000313" key="4">
    <source>
        <dbReference type="EMBL" id="MBZ4186009.1"/>
    </source>
</evidence>
<feature type="chain" id="PRO_5045016017" description="Outer membrane lipoprotein Blc" evidence="2">
    <location>
        <begin position="24"/>
        <end position="191"/>
    </location>
</feature>
<name>A0ABS7TDR9_9GAMM</name>
<feature type="domain" description="Lipocalin/cytosolic fatty-acid binding" evidence="3">
    <location>
        <begin position="33"/>
        <end position="174"/>
    </location>
</feature>
<dbReference type="PANTHER" id="PTHR10612:SF34">
    <property type="entry name" value="APOLIPOPROTEIN D"/>
    <property type="match status" value="1"/>
</dbReference>
<dbReference type="PANTHER" id="PTHR10612">
    <property type="entry name" value="APOLIPOPROTEIN D"/>
    <property type="match status" value="1"/>
</dbReference>
<dbReference type="RefSeq" id="WP_223628102.1">
    <property type="nucleotide sequence ID" value="NZ_JAIQDJ010000002.1"/>
</dbReference>
<accession>A0ABS7TDR9</accession>